<sequence length="328" mass="38723">MMSFIDSYYDYIMKKYGCQTYDQLLGKSYLLGDGCREGNIERMNIENGLEISNILINGTIDLDFQNQRCPEVIIEVGYCYSGSARIRALPSDREYEIKCGEIFVYNMVNDEERFIFEYKDASFISIHINFDLINNAVNPIWEARIIDEWQTMMRNLFTNEILIIRKISYNLKIIAEEIKQIQRNNMLGYFKLKLKVLEFIAVFFEDKWYEQKLSKQAQNDEIIKKAEEIIHSNLENPPLIRDLAEQLNTSVYKLQVGFKRLTGETVHDYIKILRLEKAKYYLVHTDKSIIDICNEIGYENASKFAKLFKHHNGVAPLRYRKTKKSKQQ</sequence>
<dbReference type="PANTHER" id="PTHR47893:SF1">
    <property type="entry name" value="REGULATORY PROTEIN PCHR"/>
    <property type="match status" value="1"/>
</dbReference>
<dbReference type="SUPFAM" id="SSF46689">
    <property type="entry name" value="Homeodomain-like"/>
    <property type="match status" value="2"/>
</dbReference>
<evidence type="ECO:0000313" key="6">
    <source>
        <dbReference type="Proteomes" id="UP000198656"/>
    </source>
</evidence>
<dbReference type="PANTHER" id="PTHR47893">
    <property type="entry name" value="REGULATORY PROTEIN PCHR"/>
    <property type="match status" value="1"/>
</dbReference>
<accession>A0A1G8G1U7</accession>
<evidence type="ECO:0000313" key="5">
    <source>
        <dbReference type="EMBL" id="SDH88388.1"/>
    </source>
</evidence>
<name>A0A1G8G1U7_9FIRM</name>
<proteinExistence type="predicted"/>
<dbReference type="OrthoDB" id="324626at2"/>
<dbReference type="Pfam" id="PF12833">
    <property type="entry name" value="HTH_18"/>
    <property type="match status" value="1"/>
</dbReference>
<dbReference type="PROSITE" id="PS00041">
    <property type="entry name" value="HTH_ARAC_FAMILY_1"/>
    <property type="match status" value="1"/>
</dbReference>
<evidence type="ECO:0000256" key="3">
    <source>
        <dbReference type="ARBA" id="ARBA00023163"/>
    </source>
</evidence>
<dbReference type="InterPro" id="IPR009057">
    <property type="entry name" value="Homeodomain-like_sf"/>
</dbReference>
<dbReference type="PROSITE" id="PS01124">
    <property type="entry name" value="HTH_ARAC_FAMILY_2"/>
    <property type="match status" value="1"/>
</dbReference>
<organism evidence="5 6">
    <name type="scientific">Desulfosporosinus hippei DSM 8344</name>
    <dbReference type="NCBI Taxonomy" id="1121419"/>
    <lineage>
        <taxon>Bacteria</taxon>
        <taxon>Bacillati</taxon>
        <taxon>Bacillota</taxon>
        <taxon>Clostridia</taxon>
        <taxon>Eubacteriales</taxon>
        <taxon>Desulfitobacteriaceae</taxon>
        <taxon>Desulfosporosinus</taxon>
    </lineage>
</organism>
<keyword evidence="1" id="KW-0805">Transcription regulation</keyword>
<dbReference type="AlphaFoldDB" id="A0A1G8G1U7"/>
<keyword evidence="2 5" id="KW-0238">DNA-binding</keyword>
<dbReference type="InterPro" id="IPR018060">
    <property type="entry name" value="HTH_AraC"/>
</dbReference>
<gene>
    <name evidence="5" type="ORF">SAMN05443529_12133</name>
</gene>
<evidence type="ECO:0000256" key="2">
    <source>
        <dbReference type="ARBA" id="ARBA00023125"/>
    </source>
</evidence>
<dbReference type="GO" id="GO:0003700">
    <property type="term" value="F:DNA-binding transcription factor activity"/>
    <property type="evidence" value="ECO:0007669"/>
    <property type="project" value="InterPro"/>
</dbReference>
<dbReference type="GO" id="GO:0043565">
    <property type="term" value="F:sequence-specific DNA binding"/>
    <property type="evidence" value="ECO:0007669"/>
    <property type="project" value="InterPro"/>
</dbReference>
<keyword evidence="3" id="KW-0804">Transcription</keyword>
<evidence type="ECO:0000259" key="4">
    <source>
        <dbReference type="PROSITE" id="PS01124"/>
    </source>
</evidence>
<reference evidence="6" key="1">
    <citation type="submission" date="2016-10" db="EMBL/GenBank/DDBJ databases">
        <authorList>
            <person name="Varghese N."/>
            <person name="Submissions S."/>
        </authorList>
    </citation>
    <scope>NUCLEOTIDE SEQUENCE [LARGE SCALE GENOMIC DNA]</scope>
    <source>
        <strain evidence="6">DSM 8344</strain>
    </source>
</reference>
<feature type="domain" description="HTH araC/xylS-type" evidence="4">
    <location>
        <begin position="224"/>
        <end position="322"/>
    </location>
</feature>
<dbReference type="SMART" id="SM00342">
    <property type="entry name" value="HTH_ARAC"/>
    <property type="match status" value="1"/>
</dbReference>
<protein>
    <submittedName>
        <fullName evidence="5">AraC-type DNA-binding protein</fullName>
    </submittedName>
</protein>
<dbReference type="STRING" id="1121419.SAMN05443529_12133"/>
<dbReference type="RefSeq" id="WP_092334742.1">
    <property type="nucleotide sequence ID" value="NZ_FNCP01000021.1"/>
</dbReference>
<dbReference type="Gene3D" id="1.10.10.60">
    <property type="entry name" value="Homeodomain-like"/>
    <property type="match status" value="2"/>
</dbReference>
<dbReference type="InterPro" id="IPR018062">
    <property type="entry name" value="HTH_AraC-typ_CS"/>
</dbReference>
<keyword evidence="6" id="KW-1185">Reference proteome</keyword>
<dbReference type="EMBL" id="FNCP01000021">
    <property type="protein sequence ID" value="SDH88388.1"/>
    <property type="molecule type" value="Genomic_DNA"/>
</dbReference>
<evidence type="ECO:0000256" key="1">
    <source>
        <dbReference type="ARBA" id="ARBA00023015"/>
    </source>
</evidence>
<dbReference type="InterPro" id="IPR053142">
    <property type="entry name" value="PchR_regulatory_protein"/>
</dbReference>
<dbReference type="Proteomes" id="UP000198656">
    <property type="component" value="Unassembled WGS sequence"/>
</dbReference>